<keyword evidence="2" id="KW-0812">Transmembrane</keyword>
<feature type="coiled-coil region" evidence="1">
    <location>
        <begin position="386"/>
        <end position="420"/>
    </location>
</feature>
<evidence type="ECO:0000259" key="3">
    <source>
        <dbReference type="Pfam" id="PF13514"/>
    </source>
</evidence>
<name>A0A1E3X553_9BACT</name>
<feature type="coiled-coil region" evidence="1">
    <location>
        <begin position="196"/>
        <end position="240"/>
    </location>
</feature>
<evidence type="ECO:0000256" key="2">
    <source>
        <dbReference type="SAM" id="Phobius"/>
    </source>
</evidence>
<evidence type="ECO:0000256" key="1">
    <source>
        <dbReference type="SAM" id="Coils"/>
    </source>
</evidence>
<feature type="transmembrane region" description="Helical" evidence="2">
    <location>
        <begin position="465"/>
        <end position="482"/>
    </location>
</feature>
<dbReference type="PANTHER" id="PTHR41259:SF1">
    <property type="entry name" value="DOUBLE-STRAND BREAK REPAIR RAD50 ATPASE, PUTATIVE-RELATED"/>
    <property type="match status" value="1"/>
</dbReference>
<dbReference type="SUPFAM" id="SSF52540">
    <property type="entry name" value="P-loop containing nucleoside triphosphate hydrolases"/>
    <property type="match status" value="1"/>
</dbReference>
<dbReference type="AlphaFoldDB" id="A0A1E3X553"/>
<dbReference type="InterPro" id="IPR038734">
    <property type="entry name" value="YhaN_AAA"/>
</dbReference>
<feature type="domain" description="YhaN AAA" evidence="3">
    <location>
        <begin position="1"/>
        <end position="207"/>
    </location>
</feature>
<organism evidence="4 5">
    <name type="scientific">Candidatus Scalindua rubra</name>
    <dbReference type="NCBI Taxonomy" id="1872076"/>
    <lineage>
        <taxon>Bacteria</taxon>
        <taxon>Pseudomonadati</taxon>
        <taxon>Planctomycetota</taxon>
        <taxon>Candidatus Brocadiia</taxon>
        <taxon>Candidatus Brocadiales</taxon>
        <taxon>Candidatus Scalinduaceae</taxon>
        <taxon>Candidatus Scalindua</taxon>
    </lineage>
</organism>
<evidence type="ECO:0000313" key="5">
    <source>
        <dbReference type="Proteomes" id="UP000094056"/>
    </source>
</evidence>
<feature type="coiled-coil region" evidence="1">
    <location>
        <begin position="720"/>
        <end position="777"/>
    </location>
</feature>
<feature type="coiled-coil region" evidence="1">
    <location>
        <begin position="609"/>
        <end position="696"/>
    </location>
</feature>
<dbReference type="Proteomes" id="UP000094056">
    <property type="component" value="Unassembled WGS sequence"/>
</dbReference>
<keyword evidence="1" id="KW-0175">Coiled coil</keyword>
<feature type="coiled-coil region" evidence="1">
    <location>
        <begin position="279"/>
        <end position="316"/>
    </location>
</feature>
<dbReference type="Gene3D" id="3.40.50.300">
    <property type="entry name" value="P-loop containing nucleotide triphosphate hydrolases"/>
    <property type="match status" value="2"/>
</dbReference>
<feature type="transmembrane region" description="Helical" evidence="2">
    <location>
        <begin position="439"/>
        <end position="459"/>
    </location>
</feature>
<protein>
    <submittedName>
        <fullName evidence="4">Chromosome partition protein Smc</fullName>
    </submittedName>
</protein>
<dbReference type="InterPro" id="IPR027417">
    <property type="entry name" value="P-loop_NTPase"/>
</dbReference>
<dbReference type="EMBL" id="MAYW01000173">
    <property type="protein sequence ID" value="ODS30813.1"/>
    <property type="molecule type" value="Genomic_DNA"/>
</dbReference>
<accession>A0A1E3X553</accession>
<keyword evidence="2" id="KW-0472">Membrane</keyword>
<proteinExistence type="predicted"/>
<dbReference type="Gene3D" id="1.20.1270.60">
    <property type="entry name" value="Arfaptin homology (AH) domain/BAR domain"/>
    <property type="match status" value="1"/>
</dbReference>
<sequence length="933" mass="106521">MRFIKAYIDGYGKFHDQNFAFEPGFNLFFGPNEAGKTTMMSFLRTIFFGFPGRRDAVDRYEPLAGGIHGGRLELETTDNRKFSISLKPGRTLTGEIIILNGDGSELSGESAKKSLQVLLHGVSENIYKTVFAFSLIELQRLESLENDEINAQIYSAGTGVGDVTLPDILKSVEEEKNKIYKHGGAAQIVPKITKEIERIRSEISDIKKDQERYKSTITEIENLRQEQTRLSHVIDKKRREKEKSSRLKAGRDNVNELNEIEKQTTSLPFVIEEFPSDGARRLDKLEEKLTEKKQELQECKNQINTLNTQIDAIRIDNKVSEAESLITSLIEDRSAEIENIKRKDEIKSNITSLKTDVSNAITDIGTDWDEQRVLTIDVGKETLQNIRVLTESLSNAQVNVEKAENTLIQEKKNKEESAKEFQAFSNKLEKTKPVIQLKFLLIFGIPIVLMLGAFCWMTFKPVSGIMALVLGAMIIAALYYIYKKSSSGTLGESKEQLIDILEARKKSIEEAEKALSNAKDEYQQSLEKWQGWLRDNGFSTDLDRNGIFALAESVRKVKELIRKKEDAEKELQHVKERAHSYLDRVNKVLNLCNLETTSLDNISQSIHKLDDTLKKQKGLKEKKEHLEERVRELEAREKAIQDIINDLENNIQNLIVEGGVKNAEEFRKHSNVVQKREDLLERKNALEIQLARLIGSSSEIEKFKEEVAAESDPMTTDRSIEELENEITQMERKLSGIMQDMGAKKNQISELEKNERLAGLRLEEENLKAQLQEALSEWSVNALCYKLLNKAMTIYERERQPFVLKHAGRYLDKITQGRYVRVIKKAEGNKLVIETPEGLQKSVSALSRGTAEQLYLSMRLAFIKEYANRVGTLPLIVDDILVNFDPQRAATTIKLLNEISRENQIIMFTCHPNTLDLCKKEIKDFKKPIMIDV</sequence>
<dbReference type="Pfam" id="PF13514">
    <property type="entry name" value="AAA_27"/>
    <property type="match status" value="1"/>
</dbReference>
<keyword evidence="2" id="KW-1133">Transmembrane helix</keyword>
<reference evidence="4 5" key="1">
    <citation type="submission" date="2016-07" db="EMBL/GenBank/DDBJ databases">
        <title>Draft genome of Scalindua rubra, obtained from a brine-seawater interface in the Red Sea, sheds light on salt adaptation in anammox bacteria.</title>
        <authorList>
            <person name="Speth D.R."/>
            <person name="Lagkouvardos I."/>
            <person name="Wang Y."/>
            <person name="Qian P.-Y."/>
            <person name="Dutilh B.E."/>
            <person name="Jetten M.S."/>
        </authorList>
    </citation>
    <scope>NUCLEOTIDE SEQUENCE [LARGE SCALE GENOMIC DNA]</scope>
    <source>
        <strain evidence="4">BSI-1</strain>
    </source>
</reference>
<feature type="coiled-coil region" evidence="1">
    <location>
        <begin position="494"/>
        <end position="584"/>
    </location>
</feature>
<dbReference type="PANTHER" id="PTHR41259">
    <property type="entry name" value="DOUBLE-STRAND BREAK REPAIR RAD50 ATPASE, PUTATIVE-RELATED"/>
    <property type="match status" value="1"/>
</dbReference>
<dbReference type="InterPro" id="IPR027267">
    <property type="entry name" value="AH/BAR_dom_sf"/>
</dbReference>
<evidence type="ECO:0000313" key="4">
    <source>
        <dbReference type="EMBL" id="ODS30813.1"/>
    </source>
</evidence>
<gene>
    <name evidence="4" type="primary">smc_5</name>
    <name evidence="4" type="ORF">SCARUB_04074</name>
</gene>
<comment type="caution">
    <text evidence="4">The sequence shown here is derived from an EMBL/GenBank/DDBJ whole genome shotgun (WGS) entry which is preliminary data.</text>
</comment>